<gene>
    <name evidence="2" type="ORF">SELMODRAFT_187623</name>
</gene>
<dbReference type="AlphaFoldDB" id="D8TE37"/>
<dbReference type="OMA" id="RHVEAHH"/>
<dbReference type="GO" id="GO:0005811">
    <property type="term" value="C:lipid droplet"/>
    <property type="evidence" value="ECO:0000318"/>
    <property type="project" value="GO_Central"/>
</dbReference>
<dbReference type="InterPro" id="IPR010686">
    <property type="entry name" value="OBAP-like"/>
</dbReference>
<reference evidence="2 3" key="1">
    <citation type="journal article" date="2011" name="Science">
        <title>The Selaginella genome identifies genetic changes associated with the evolution of vascular plants.</title>
        <authorList>
            <person name="Banks J.A."/>
            <person name="Nishiyama T."/>
            <person name="Hasebe M."/>
            <person name="Bowman J.L."/>
            <person name="Gribskov M."/>
            <person name="dePamphilis C."/>
            <person name="Albert V.A."/>
            <person name="Aono N."/>
            <person name="Aoyama T."/>
            <person name="Ambrose B.A."/>
            <person name="Ashton N.W."/>
            <person name="Axtell M.J."/>
            <person name="Barker E."/>
            <person name="Barker M.S."/>
            <person name="Bennetzen J.L."/>
            <person name="Bonawitz N.D."/>
            <person name="Chapple C."/>
            <person name="Cheng C."/>
            <person name="Correa L.G."/>
            <person name="Dacre M."/>
            <person name="DeBarry J."/>
            <person name="Dreyer I."/>
            <person name="Elias M."/>
            <person name="Engstrom E.M."/>
            <person name="Estelle M."/>
            <person name="Feng L."/>
            <person name="Finet C."/>
            <person name="Floyd S.K."/>
            <person name="Frommer W.B."/>
            <person name="Fujita T."/>
            <person name="Gramzow L."/>
            <person name="Gutensohn M."/>
            <person name="Harholt J."/>
            <person name="Hattori M."/>
            <person name="Heyl A."/>
            <person name="Hirai T."/>
            <person name="Hiwatashi Y."/>
            <person name="Ishikawa M."/>
            <person name="Iwata M."/>
            <person name="Karol K.G."/>
            <person name="Koehler B."/>
            <person name="Kolukisaoglu U."/>
            <person name="Kubo M."/>
            <person name="Kurata T."/>
            <person name="Lalonde S."/>
            <person name="Li K."/>
            <person name="Li Y."/>
            <person name="Litt A."/>
            <person name="Lyons E."/>
            <person name="Manning G."/>
            <person name="Maruyama T."/>
            <person name="Michael T.P."/>
            <person name="Mikami K."/>
            <person name="Miyazaki S."/>
            <person name="Morinaga S."/>
            <person name="Murata T."/>
            <person name="Mueller-Roeber B."/>
            <person name="Nelson D.R."/>
            <person name="Obara M."/>
            <person name="Oguri Y."/>
            <person name="Olmstead R.G."/>
            <person name="Onodera N."/>
            <person name="Petersen B.L."/>
            <person name="Pils B."/>
            <person name="Prigge M."/>
            <person name="Rensing S.A."/>
            <person name="Riano-Pachon D.M."/>
            <person name="Roberts A.W."/>
            <person name="Sato Y."/>
            <person name="Scheller H.V."/>
            <person name="Schulz B."/>
            <person name="Schulz C."/>
            <person name="Shakirov E.V."/>
            <person name="Shibagaki N."/>
            <person name="Shinohara N."/>
            <person name="Shippen D.E."/>
            <person name="Soerensen I."/>
            <person name="Sotooka R."/>
            <person name="Sugimoto N."/>
            <person name="Sugita M."/>
            <person name="Sumikawa N."/>
            <person name="Tanurdzic M."/>
            <person name="Theissen G."/>
            <person name="Ulvskov P."/>
            <person name="Wakazuki S."/>
            <person name="Weng J.K."/>
            <person name="Willats W.W."/>
            <person name="Wipf D."/>
            <person name="Wolf P.G."/>
            <person name="Yang L."/>
            <person name="Zimmer A.D."/>
            <person name="Zhu Q."/>
            <person name="Mitros T."/>
            <person name="Hellsten U."/>
            <person name="Loque D."/>
            <person name="Otillar R."/>
            <person name="Salamov A."/>
            <person name="Schmutz J."/>
            <person name="Shapiro H."/>
            <person name="Lindquist E."/>
            <person name="Lucas S."/>
            <person name="Rokhsar D."/>
            <person name="Grigoriev I.V."/>
        </authorList>
    </citation>
    <scope>NUCLEOTIDE SEQUENCE [LARGE SCALE GENOMIC DNA]</scope>
</reference>
<dbReference type="KEGG" id="smo:SELMODRAFT_187623"/>
<evidence type="ECO:0008006" key="4">
    <source>
        <dbReference type="Google" id="ProtNLM"/>
    </source>
</evidence>
<dbReference type="PANTHER" id="PTHR31360">
    <property type="match status" value="1"/>
</dbReference>
<dbReference type="eggNOG" id="ENOG502QR3B">
    <property type="taxonomic scope" value="Eukaryota"/>
</dbReference>
<dbReference type="InParanoid" id="D8TE37"/>
<dbReference type="HOGENOM" id="CLU_071931_2_1_1"/>
<name>D8TE37_SELML</name>
<accession>D8TE37</accession>
<keyword evidence="3" id="KW-1185">Reference proteome</keyword>
<dbReference type="STRING" id="88036.D8TE37"/>
<dbReference type="FunCoup" id="D8TE37">
    <property type="interactions" value="195"/>
</dbReference>
<evidence type="ECO:0000313" key="3">
    <source>
        <dbReference type="Proteomes" id="UP000001514"/>
    </source>
</evidence>
<dbReference type="Proteomes" id="UP000001514">
    <property type="component" value="Unassembled WGS sequence"/>
</dbReference>
<dbReference type="PANTHER" id="PTHR31360:SF0">
    <property type="entry name" value="OIL BODY-ASSOCIATED PROTEIN 1B"/>
    <property type="match status" value="1"/>
</dbReference>
<comment type="similarity">
    <text evidence="1">Belongs to the OBAP family.</text>
</comment>
<dbReference type="OrthoDB" id="1901244at2759"/>
<sequence>MAAVGPGPVATREYVPGDAKETKTKVLESGASILQSFAPVNKIHQHLCAFHGYGHDMSRQVEAHHYCGHVNEDMRQCVIYDSDDANARLIGIEYIISEALFMGLPDEEKKLWHSHEYEVKSGILFCPGLPEMAEHAELAKVAKTYGKTFHFWQFDRGDALPLGPPQLMMSFTKDGQLHDKLAKDVEERYGVSFAAKKKKRADMKGPDLGIHSLADYWEKGKGFQTVVKEM</sequence>
<dbReference type="Pfam" id="PF06884">
    <property type="entry name" value="DUF1264"/>
    <property type="match status" value="1"/>
</dbReference>
<dbReference type="EMBL" id="GL377738">
    <property type="protein sequence ID" value="EFJ05080.1"/>
    <property type="molecule type" value="Genomic_DNA"/>
</dbReference>
<dbReference type="Gramene" id="EFJ05080">
    <property type="protein sequence ID" value="EFJ05080"/>
    <property type="gene ID" value="SELMODRAFT_187623"/>
</dbReference>
<evidence type="ECO:0000256" key="1">
    <source>
        <dbReference type="ARBA" id="ARBA00009740"/>
    </source>
</evidence>
<protein>
    <recommendedName>
        <fullName evidence="4">DUF1264 domain-containing protein</fullName>
    </recommendedName>
</protein>
<evidence type="ECO:0000313" key="2">
    <source>
        <dbReference type="EMBL" id="EFJ05080.1"/>
    </source>
</evidence>
<dbReference type="GO" id="GO:0019915">
    <property type="term" value="P:lipid storage"/>
    <property type="evidence" value="ECO:0000318"/>
    <property type="project" value="GO_Central"/>
</dbReference>
<organism evidence="3">
    <name type="scientific">Selaginella moellendorffii</name>
    <name type="common">Spikemoss</name>
    <dbReference type="NCBI Taxonomy" id="88036"/>
    <lineage>
        <taxon>Eukaryota</taxon>
        <taxon>Viridiplantae</taxon>
        <taxon>Streptophyta</taxon>
        <taxon>Embryophyta</taxon>
        <taxon>Tracheophyta</taxon>
        <taxon>Lycopodiopsida</taxon>
        <taxon>Selaginellales</taxon>
        <taxon>Selaginellaceae</taxon>
        <taxon>Selaginella</taxon>
    </lineage>
</organism>
<proteinExistence type="inferred from homology"/>